<organism evidence="1 2">
    <name type="scientific">Vanilla planifolia</name>
    <name type="common">Vanilla</name>
    <dbReference type="NCBI Taxonomy" id="51239"/>
    <lineage>
        <taxon>Eukaryota</taxon>
        <taxon>Viridiplantae</taxon>
        <taxon>Streptophyta</taxon>
        <taxon>Embryophyta</taxon>
        <taxon>Tracheophyta</taxon>
        <taxon>Spermatophyta</taxon>
        <taxon>Magnoliopsida</taxon>
        <taxon>Liliopsida</taxon>
        <taxon>Asparagales</taxon>
        <taxon>Orchidaceae</taxon>
        <taxon>Vanilloideae</taxon>
        <taxon>Vanilleae</taxon>
        <taxon>Vanilla</taxon>
    </lineage>
</organism>
<dbReference type="EMBL" id="JADCNL010000010">
    <property type="protein sequence ID" value="KAG0463876.1"/>
    <property type="molecule type" value="Genomic_DNA"/>
</dbReference>
<dbReference type="OrthoDB" id="538216at2759"/>
<gene>
    <name evidence="1" type="ORF">HPP92_019945</name>
</gene>
<evidence type="ECO:0000313" key="1">
    <source>
        <dbReference type="EMBL" id="KAG0463876.1"/>
    </source>
</evidence>
<reference evidence="1 2" key="1">
    <citation type="journal article" date="2020" name="Nat. Food">
        <title>A phased Vanilla planifolia genome enables genetic improvement of flavour and production.</title>
        <authorList>
            <person name="Hasing T."/>
            <person name="Tang H."/>
            <person name="Brym M."/>
            <person name="Khazi F."/>
            <person name="Huang T."/>
            <person name="Chambers A.H."/>
        </authorList>
    </citation>
    <scope>NUCLEOTIDE SEQUENCE [LARGE SCALE GENOMIC DNA]</scope>
    <source>
        <tissue evidence="1">Leaf</tissue>
    </source>
</reference>
<sequence length="91" mass="10183">MCWSWRWIMKELVKSPEISGLLISQADEQFSALSSKKGKEPLVEFSSASLDDTSLRAAMGGKSIAPMNTSRWNEQLSCLCMNIKAEQQLDL</sequence>
<dbReference type="AlphaFoldDB" id="A0A835Q484"/>
<accession>A0A835Q484</accession>
<dbReference type="Proteomes" id="UP000636800">
    <property type="component" value="Chromosome 10"/>
</dbReference>
<name>A0A835Q484_VANPL</name>
<keyword evidence="2" id="KW-1185">Reference proteome</keyword>
<protein>
    <submittedName>
        <fullName evidence="1">Uncharacterized protein</fullName>
    </submittedName>
</protein>
<proteinExistence type="predicted"/>
<evidence type="ECO:0000313" key="2">
    <source>
        <dbReference type="Proteomes" id="UP000636800"/>
    </source>
</evidence>
<comment type="caution">
    <text evidence="1">The sequence shown here is derived from an EMBL/GenBank/DDBJ whole genome shotgun (WGS) entry which is preliminary data.</text>
</comment>